<dbReference type="KEGG" id="harc:HARCEL1_02715"/>
<organism evidence="3 4">
    <name type="scientific">Halococcoides cellulosivorans</name>
    <dbReference type="NCBI Taxonomy" id="1679096"/>
    <lineage>
        <taxon>Archaea</taxon>
        <taxon>Methanobacteriati</taxon>
        <taxon>Methanobacteriota</taxon>
        <taxon>Stenosarchaea group</taxon>
        <taxon>Halobacteria</taxon>
        <taxon>Halobacteriales</taxon>
        <taxon>Haloarculaceae</taxon>
        <taxon>Halococcoides</taxon>
    </lineage>
</organism>
<protein>
    <submittedName>
        <fullName evidence="3">Peroxiredoxin</fullName>
    </submittedName>
</protein>
<gene>
    <name evidence="3" type="ORF">HARCEL1_02715</name>
</gene>
<keyword evidence="1" id="KW-0676">Redox-active center</keyword>
<dbReference type="AlphaFoldDB" id="A0A2R4WYT1"/>
<dbReference type="GO" id="GO:0016209">
    <property type="term" value="F:antioxidant activity"/>
    <property type="evidence" value="ECO:0007669"/>
    <property type="project" value="InterPro"/>
</dbReference>
<proteinExistence type="predicted"/>
<dbReference type="InterPro" id="IPR013766">
    <property type="entry name" value="Thioredoxin_domain"/>
</dbReference>
<accession>A0A2R4WYT1</accession>
<reference evidence="3 4" key="1">
    <citation type="submission" date="2018-04" db="EMBL/GenBank/DDBJ databases">
        <title>Halococcoides cellulosivorans gen. nov., sp. nov., an extremely halophilic cellulose-utilizing haloarchaeon from hypersaline lakes.</title>
        <authorList>
            <person name="Sorokin D.Y."/>
            <person name="Toshchakov S.V."/>
            <person name="Samarov N.I."/>
            <person name="Korzhenkov A."/>
            <person name="Kublanov I.V."/>
        </authorList>
    </citation>
    <scope>NUCLEOTIDE SEQUENCE [LARGE SCALE GENOMIC DNA]</scope>
    <source>
        <strain evidence="3 4">HArcel1</strain>
    </source>
</reference>
<dbReference type="Gene3D" id="3.40.30.10">
    <property type="entry name" value="Glutaredoxin"/>
    <property type="match status" value="1"/>
</dbReference>
<dbReference type="InterPro" id="IPR050455">
    <property type="entry name" value="Tpx_Peroxidase_subfamily"/>
</dbReference>
<evidence type="ECO:0000313" key="3">
    <source>
        <dbReference type="EMBL" id="AWB26700.1"/>
    </source>
</evidence>
<dbReference type="RefSeq" id="WP_108381069.1">
    <property type="nucleotide sequence ID" value="NZ_CP028858.1"/>
</dbReference>
<dbReference type="Proteomes" id="UP000244727">
    <property type="component" value="Chromosome"/>
</dbReference>
<dbReference type="InterPro" id="IPR000866">
    <property type="entry name" value="AhpC/TSA"/>
</dbReference>
<dbReference type="EMBL" id="CP028858">
    <property type="protein sequence ID" value="AWB26700.1"/>
    <property type="molecule type" value="Genomic_DNA"/>
</dbReference>
<dbReference type="Pfam" id="PF00578">
    <property type="entry name" value="AhpC-TSA"/>
    <property type="match status" value="1"/>
</dbReference>
<feature type="domain" description="Thioredoxin" evidence="2">
    <location>
        <begin position="16"/>
        <end position="171"/>
    </location>
</feature>
<dbReference type="GO" id="GO:0016491">
    <property type="term" value="F:oxidoreductase activity"/>
    <property type="evidence" value="ECO:0007669"/>
    <property type="project" value="InterPro"/>
</dbReference>
<dbReference type="InterPro" id="IPR036249">
    <property type="entry name" value="Thioredoxin-like_sf"/>
</dbReference>
<name>A0A2R4WYT1_9EURY</name>
<dbReference type="PANTHER" id="PTHR43110">
    <property type="entry name" value="THIOL PEROXIDASE"/>
    <property type="match status" value="1"/>
</dbReference>
<evidence type="ECO:0000256" key="1">
    <source>
        <dbReference type="ARBA" id="ARBA00023284"/>
    </source>
</evidence>
<keyword evidence="4" id="KW-1185">Reference proteome</keyword>
<dbReference type="PANTHER" id="PTHR43110:SF1">
    <property type="entry name" value="THIOL PEROXIDASE"/>
    <property type="match status" value="1"/>
</dbReference>
<dbReference type="GeneID" id="36511384"/>
<dbReference type="PROSITE" id="PS51352">
    <property type="entry name" value="THIOREDOXIN_2"/>
    <property type="match status" value="1"/>
</dbReference>
<evidence type="ECO:0000313" key="4">
    <source>
        <dbReference type="Proteomes" id="UP000244727"/>
    </source>
</evidence>
<evidence type="ECO:0000259" key="2">
    <source>
        <dbReference type="PROSITE" id="PS51352"/>
    </source>
</evidence>
<sequence>MELPFDVVDLDPADPPEVGDPAPEFTRPLVGREYWEDTALSALTAAGPVLLVFMPMPGSFPATYICSAIADRGWTDAIQVVGVSIGTPYATADLLDDHDLDARIYSDPANDVAAEYGLAHDLDGMTGLSEPRPATVLLDESGVVRHTWVATEWPEFPDYDTIEAALDDLDAEA</sequence>
<dbReference type="SUPFAM" id="SSF52833">
    <property type="entry name" value="Thioredoxin-like"/>
    <property type="match status" value="1"/>
</dbReference>